<proteinExistence type="predicted"/>
<name>A0A7W7KSQ4_PSENT</name>
<comment type="caution">
    <text evidence="1">The sequence shown here is derived from an EMBL/GenBank/DDBJ whole genome shotgun (WGS) entry which is preliminary data.</text>
</comment>
<dbReference type="AlphaFoldDB" id="A0A7W7KSQ4"/>
<protein>
    <submittedName>
        <fullName evidence="1">Uncharacterized protein</fullName>
    </submittedName>
</protein>
<accession>A0A7W7KSQ4</accession>
<dbReference type="Proteomes" id="UP000566995">
    <property type="component" value="Unassembled WGS sequence"/>
</dbReference>
<organism evidence="1 2">
    <name type="scientific">Pseudomonas nitroreducens</name>
    <dbReference type="NCBI Taxonomy" id="46680"/>
    <lineage>
        <taxon>Bacteria</taxon>
        <taxon>Pseudomonadati</taxon>
        <taxon>Pseudomonadota</taxon>
        <taxon>Gammaproteobacteria</taxon>
        <taxon>Pseudomonadales</taxon>
        <taxon>Pseudomonadaceae</taxon>
        <taxon>Pseudomonas</taxon>
    </lineage>
</organism>
<sequence length="170" mass="19171">MKTIESLGIYWSEIDPGSQEMYQDEVVGLIFYGYWSGRQDFEFLERISTFSSIWGGAAELNAREWDGEWMCNFSIEAKILTWPDGEEWKSVLEDSLKWFVENGAAISWCGSESCSPSLEVLDPESGAGSVYAIYSKDLGFSCGSELMEEYKDVDDAKLLAYGRNILAREG</sequence>
<reference evidence="1 2" key="1">
    <citation type="submission" date="2020-08" db="EMBL/GenBank/DDBJ databases">
        <title>Functional genomics of gut bacteria from endangered species of beetles.</title>
        <authorList>
            <person name="Carlos-Shanley C."/>
        </authorList>
    </citation>
    <scope>NUCLEOTIDE SEQUENCE [LARGE SCALE GENOMIC DNA]</scope>
    <source>
        <strain evidence="1 2">S00179</strain>
    </source>
</reference>
<evidence type="ECO:0000313" key="1">
    <source>
        <dbReference type="EMBL" id="MBB4868244.1"/>
    </source>
</evidence>
<dbReference type="EMBL" id="JACHLI010000067">
    <property type="protein sequence ID" value="MBB4868244.1"/>
    <property type="molecule type" value="Genomic_DNA"/>
</dbReference>
<gene>
    <name evidence="1" type="ORF">HNP46_007164</name>
</gene>
<dbReference type="RefSeq" id="WP_184598913.1">
    <property type="nucleotide sequence ID" value="NZ_JACHLI010000067.1"/>
</dbReference>
<evidence type="ECO:0000313" key="2">
    <source>
        <dbReference type="Proteomes" id="UP000566995"/>
    </source>
</evidence>